<sequence>MTHTKRGNVMLDQESNKDRLEILVSQDKQYKRIKAHINDEICLVIKNDLFNREYKDTNCYSEEYLISLREVIEKYYDKNLIDSFSITTNNLRDVVKILFETKVRSFPIFVTCDSTHIRLNLEQPTTETLKNNKYLIKLHKTLESEFK</sequence>
<evidence type="ECO:0000313" key="1">
    <source>
        <dbReference type="EMBL" id="AAR90918.1"/>
    </source>
</evidence>
<accession>Q6RHT6</accession>
<dbReference type="RefSeq" id="YP_004300859.1">
    <property type="nucleotide sequence ID" value="NC_015251.1"/>
</dbReference>
<organism evidence="1 2">
    <name type="scientific">Aeromonas phage 65</name>
    <dbReference type="NCBI Taxonomy" id="2919549"/>
    <lineage>
        <taxon>Viruses</taxon>
        <taxon>Duplodnaviria</taxon>
        <taxon>Heunggongvirae</taxon>
        <taxon>Uroviricota</taxon>
        <taxon>Caudoviricetes</taxon>
        <taxon>Pantevenvirales</taxon>
        <taxon>Straboviridae</taxon>
        <taxon>Emmerichvirinae</taxon>
        <taxon>Ishigurovirus</taxon>
        <taxon>Ishigurovirus osborne</taxon>
    </lineage>
</organism>
<evidence type="ECO:0000313" key="2">
    <source>
        <dbReference type="Proteomes" id="UP000008727"/>
    </source>
</evidence>
<protein>
    <submittedName>
        <fullName evidence="1">Uncharacterized protein</fullName>
    </submittedName>
</protein>
<proteinExistence type="predicted"/>
<dbReference type="KEGG" id="vg:10323281"/>
<dbReference type="Proteomes" id="UP000008727">
    <property type="component" value="Segment"/>
</dbReference>
<reference evidence="1 2" key="1">
    <citation type="journal article" date="2010" name="Virol. J.">
        <title>Genomes of the T4-related bacteriophages as windows on microbial genome evolution.</title>
        <authorList>
            <person name="Petrov V.M."/>
            <person name="Ratnayaka S."/>
            <person name="Nolan J.M."/>
            <person name="Miller E.S."/>
            <person name="Karam J.D."/>
        </authorList>
    </citation>
    <scope>NUCLEOTIDE SEQUENCE [LARGE SCALE GENOMIC DNA]</scope>
</reference>
<keyword evidence="2" id="KW-1185">Reference proteome</keyword>
<name>Q6RHT6_9CAUD</name>
<dbReference type="EMBL" id="GU459069">
    <property type="protein sequence ID" value="AAR90918.1"/>
    <property type="molecule type" value="Genomic_DNA"/>
</dbReference>
<gene>
    <name evidence="1" type="ORF">65p020</name>
</gene>